<dbReference type="Gene3D" id="3.40.50.300">
    <property type="entry name" value="P-loop containing nucleotide triphosphate hydrolases"/>
    <property type="match status" value="1"/>
</dbReference>
<dbReference type="InterPro" id="IPR003439">
    <property type="entry name" value="ABC_transporter-like_ATP-bd"/>
</dbReference>
<comment type="similarity">
    <text evidence="1">Belongs to the ABC transporter superfamily. ABCG family. Eye pigment precursor importer (TC 3.A.1.204) subfamily.</text>
</comment>
<keyword evidence="5" id="KW-1185">Reference proteome</keyword>
<dbReference type="Proteomes" id="UP001341840">
    <property type="component" value="Unassembled WGS sequence"/>
</dbReference>
<dbReference type="PANTHER" id="PTHR48042:SF14">
    <property type="entry name" value="WHITE-BROWN-COMPLEX ABC TRANSPORTER FAMILY PROTEIN"/>
    <property type="match status" value="1"/>
</dbReference>
<proteinExistence type="inferred from homology"/>
<reference evidence="4 5" key="1">
    <citation type="journal article" date="2023" name="Plants (Basel)">
        <title>Bridging the Gap: Combining Genomics and Transcriptomics Approaches to Understand Stylosanthes scabra, an Orphan Legume from the Brazilian Caatinga.</title>
        <authorList>
            <person name="Ferreira-Neto J.R.C."/>
            <person name="da Silva M.D."/>
            <person name="Binneck E."/>
            <person name="de Melo N.F."/>
            <person name="da Silva R.H."/>
            <person name="de Melo A.L.T.M."/>
            <person name="Pandolfi V."/>
            <person name="Bustamante F.O."/>
            <person name="Brasileiro-Vidal A.C."/>
            <person name="Benko-Iseppon A.M."/>
        </authorList>
    </citation>
    <scope>NUCLEOTIDE SEQUENCE [LARGE SCALE GENOMIC DNA]</scope>
    <source>
        <tissue evidence="4">Leaves</tissue>
    </source>
</reference>
<sequence>MEGEDEKGGITVTWQNLCVTTLSDAKSRMKPILEALTGYAHPGRLLAIMGPSGSGKSTLLDALSGRLSPNLKQKGKILINGHTQEL</sequence>
<feature type="domain" description="ABC transporter" evidence="3">
    <location>
        <begin position="35"/>
        <end position="83"/>
    </location>
</feature>
<evidence type="ECO:0000256" key="2">
    <source>
        <dbReference type="ARBA" id="ARBA00022448"/>
    </source>
</evidence>
<dbReference type="InterPro" id="IPR027417">
    <property type="entry name" value="P-loop_NTPase"/>
</dbReference>
<gene>
    <name evidence="4" type="ORF">PIB30_077133</name>
</gene>
<dbReference type="Pfam" id="PF00005">
    <property type="entry name" value="ABC_tran"/>
    <property type="match status" value="1"/>
</dbReference>
<dbReference type="PANTHER" id="PTHR48042">
    <property type="entry name" value="ABC TRANSPORTER G FAMILY MEMBER 11"/>
    <property type="match status" value="1"/>
</dbReference>
<dbReference type="SUPFAM" id="SSF52540">
    <property type="entry name" value="P-loop containing nucleoside triphosphate hydrolases"/>
    <property type="match status" value="1"/>
</dbReference>
<feature type="non-terminal residue" evidence="4">
    <location>
        <position position="86"/>
    </location>
</feature>
<comment type="caution">
    <text evidence="4">The sequence shown here is derived from an EMBL/GenBank/DDBJ whole genome shotgun (WGS) entry which is preliminary data.</text>
</comment>
<protein>
    <recommendedName>
        <fullName evidence="3">ABC transporter domain-containing protein</fullName>
    </recommendedName>
</protein>
<evidence type="ECO:0000313" key="4">
    <source>
        <dbReference type="EMBL" id="MED6163150.1"/>
    </source>
</evidence>
<evidence type="ECO:0000313" key="5">
    <source>
        <dbReference type="Proteomes" id="UP001341840"/>
    </source>
</evidence>
<organism evidence="4 5">
    <name type="scientific">Stylosanthes scabra</name>
    <dbReference type="NCBI Taxonomy" id="79078"/>
    <lineage>
        <taxon>Eukaryota</taxon>
        <taxon>Viridiplantae</taxon>
        <taxon>Streptophyta</taxon>
        <taxon>Embryophyta</taxon>
        <taxon>Tracheophyta</taxon>
        <taxon>Spermatophyta</taxon>
        <taxon>Magnoliopsida</taxon>
        <taxon>eudicotyledons</taxon>
        <taxon>Gunneridae</taxon>
        <taxon>Pentapetalae</taxon>
        <taxon>rosids</taxon>
        <taxon>fabids</taxon>
        <taxon>Fabales</taxon>
        <taxon>Fabaceae</taxon>
        <taxon>Papilionoideae</taxon>
        <taxon>50 kb inversion clade</taxon>
        <taxon>dalbergioids sensu lato</taxon>
        <taxon>Dalbergieae</taxon>
        <taxon>Pterocarpus clade</taxon>
        <taxon>Stylosanthes</taxon>
    </lineage>
</organism>
<keyword evidence="2" id="KW-0813">Transport</keyword>
<accession>A0ABU6URM8</accession>
<dbReference type="InterPro" id="IPR052215">
    <property type="entry name" value="Plant_ABCG"/>
</dbReference>
<evidence type="ECO:0000259" key="3">
    <source>
        <dbReference type="Pfam" id="PF00005"/>
    </source>
</evidence>
<evidence type="ECO:0000256" key="1">
    <source>
        <dbReference type="ARBA" id="ARBA00005814"/>
    </source>
</evidence>
<name>A0ABU6URM8_9FABA</name>
<dbReference type="EMBL" id="JASCZI010121858">
    <property type="protein sequence ID" value="MED6163150.1"/>
    <property type="molecule type" value="Genomic_DNA"/>
</dbReference>